<dbReference type="GO" id="GO:0035529">
    <property type="term" value="F:NADH pyrophosphatase activity"/>
    <property type="evidence" value="ECO:0007669"/>
    <property type="project" value="TreeGrafter"/>
</dbReference>
<comment type="cofactor">
    <cofactor evidence="1">
        <name>Mg(2+)</name>
        <dbReference type="ChEBI" id="CHEBI:18420"/>
    </cofactor>
</comment>
<organism evidence="12 13">
    <name type="scientific">Pseudoscardovia radai</name>
    <dbReference type="NCBI Taxonomy" id="987066"/>
    <lineage>
        <taxon>Bacteria</taxon>
        <taxon>Bacillati</taxon>
        <taxon>Actinomycetota</taxon>
        <taxon>Actinomycetes</taxon>
        <taxon>Bifidobacteriales</taxon>
        <taxon>Bifidobacteriaceae</taxon>
        <taxon>Pseudoscardovia</taxon>
    </lineage>
</organism>
<dbReference type="PROSITE" id="PS51462">
    <property type="entry name" value="NUDIX"/>
    <property type="match status" value="1"/>
</dbReference>
<evidence type="ECO:0000256" key="8">
    <source>
        <dbReference type="ARBA" id="ARBA00023027"/>
    </source>
</evidence>
<dbReference type="Gene3D" id="3.40.50.1820">
    <property type="entry name" value="alpha/beta hydrolase"/>
    <property type="match status" value="1"/>
</dbReference>
<dbReference type="PRINTS" id="PR00412">
    <property type="entry name" value="EPOXHYDRLASE"/>
</dbReference>
<evidence type="ECO:0000256" key="5">
    <source>
        <dbReference type="ARBA" id="ARBA00022723"/>
    </source>
</evidence>
<dbReference type="GO" id="GO:0046872">
    <property type="term" value="F:metal ion binding"/>
    <property type="evidence" value="ECO:0007669"/>
    <property type="project" value="UniProtKB-KW"/>
</dbReference>
<dbReference type="InterPro" id="IPR015797">
    <property type="entry name" value="NUDIX_hydrolase-like_dom_sf"/>
</dbReference>
<dbReference type="CDD" id="cd03429">
    <property type="entry name" value="NUDIX_NADH_pyrophosphatase_Nudt13"/>
    <property type="match status" value="1"/>
</dbReference>
<comment type="caution">
    <text evidence="12">The sequence shown here is derived from an EMBL/GenBank/DDBJ whole genome shotgun (WGS) entry which is preliminary data.</text>
</comment>
<feature type="region of interest" description="Disordered" evidence="10">
    <location>
        <begin position="303"/>
        <end position="329"/>
    </location>
</feature>
<dbReference type="EMBL" id="MWWR01000005">
    <property type="protein sequence ID" value="OZG52194.1"/>
    <property type="molecule type" value="Genomic_DNA"/>
</dbReference>
<dbReference type="Proteomes" id="UP000216725">
    <property type="component" value="Unassembled WGS sequence"/>
</dbReference>
<dbReference type="SUPFAM" id="SSF55811">
    <property type="entry name" value="Nudix"/>
    <property type="match status" value="1"/>
</dbReference>
<dbReference type="SUPFAM" id="SSF53474">
    <property type="entry name" value="alpha/beta-Hydrolases"/>
    <property type="match status" value="1"/>
</dbReference>
<keyword evidence="8" id="KW-0520">NAD</keyword>
<reference evidence="12 13" key="1">
    <citation type="journal article" date="2017" name="BMC Genomics">
        <title>Comparative genomic and phylogenomic analyses of the Bifidobacteriaceae family.</title>
        <authorList>
            <person name="Lugli G.A."/>
            <person name="Milani C."/>
            <person name="Turroni F."/>
            <person name="Duranti S."/>
            <person name="Mancabelli L."/>
            <person name="Mangifesta M."/>
            <person name="Ferrario C."/>
            <person name="Modesto M."/>
            <person name="Mattarelli P."/>
            <person name="Jiri K."/>
            <person name="van Sinderen D."/>
            <person name="Ventura M."/>
        </authorList>
    </citation>
    <scope>NUCLEOTIDE SEQUENCE [LARGE SCALE GENOMIC DNA]</scope>
    <source>
        <strain evidence="12 13">DSM 24742</strain>
    </source>
</reference>
<comment type="similarity">
    <text evidence="3">Belongs to the Nudix hydrolase family. NudC subfamily.</text>
</comment>
<protein>
    <recommendedName>
        <fullName evidence="4">NAD(+) diphosphatase</fullName>
        <ecNumber evidence="4">3.6.1.22</ecNumber>
    </recommendedName>
</protein>
<evidence type="ECO:0000256" key="6">
    <source>
        <dbReference type="ARBA" id="ARBA00022801"/>
    </source>
</evidence>
<evidence type="ECO:0000256" key="1">
    <source>
        <dbReference type="ARBA" id="ARBA00001946"/>
    </source>
</evidence>
<dbReference type="GO" id="GO:0006742">
    <property type="term" value="P:NADP+ catabolic process"/>
    <property type="evidence" value="ECO:0007669"/>
    <property type="project" value="TreeGrafter"/>
</dbReference>
<dbReference type="Pfam" id="PF00561">
    <property type="entry name" value="Abhydrolase_1"/>
    <property type="match status" value="1"/>
</dbReference>
<dbReference type="Pfam" id="PF00293">
    <property type="entry name" value="NUDIX"/>
    <property type="match status" value="1"/>
</dbReference>
<dbReference type="Pfam" id="PF09297">
    <property type="entry name" value="Zn_ribbon_NUD"/>
    <property type="match status" value="1"/>
</dbReference>
<gene>
    <name evidence="12" type="ORF">PSRA_0744</name>
</gene>
<dbReference type="InterPro" id="IPR050241">
    <property type="entry name" value="NAD-cap_RNA_hydrolase_NudC"/>
</dbReference>
<evidence type="ECO:0000256" key="3">
    <source>
        <dbReference type="ARBA" id="ARBA00009595"/>
    </source>
</evidence>
<dbReference type="PANTHER" id="PTHR42904:SF6">
    <property type="entry name" value="NAD-CAPPED RNA HYDROLASE NUDT12"/>
    <property type="match status" value="1"/>
</dbReference>
<name>A0A261EZA4_9BIFI</name>
<evidence type="ECO:0000313" key="13">
    <source>
        <dbReference type="Proteomes" id="UP000216725"/>
    </source>
</evidence>
<accession>A0A261EZA4</accession>
<feature type="compositionally biased region" description="Low complexity" evidence="10">
    <location>
        <begin position="303"/>
        <end position="313"/>
    </location>
</feature>
<dbReference type="GO" id="GO:0005829">
    <property type="term" value="C:cytosol"/>
    <property type="evidence" value="ECO:0007669"/>
    <property type="project" value="TreeGrafter"/>
</dbReference>
<dbReference type="InterPro" id="IPR015376">
    <property type="entry name" value="Znr_NADH_PPase"/>
</dbReference>
<dbReference type="PANTHER" id="PTHR42904">
    <property type="entry name" value="NUDIX HYDROLASE, NUDC SUBFAMILY"/>
    <property type="match status" value="1"/>
</dbReference>
<dbReference type="EC" id="3.6.1.22" evidence="4"/>
<dbReference type="InterPro" id="IPR049734">
    <property type="entry name" value="NudC-like_C"/>
</dbReference>
<evidence type="ECO:0000259" key="11">
    <source>
        <dbReference type="PROSITE" id="PS51462"/>
    </source>
</evidence>
<keyword evidence="7" id="KW-0460">Magnesium</keyword>
<feature type="domain" description="Nudix hydrolase" evidence="11">
    <location>
        <begin position="555"/>
        <end position="685"/>
    </location>
</feature>
<comment type="cofactor">
    <cofactor evidence="2">
        <name>Zn(2+)</name>
        <dbReference type="ChEBI" id="CHEBI:29105"/>
    </cofactor>
</comment>
<proteinExistence type="inferred from homology"/>
<dbReference type="Gene3D" id="3.90.79.20">
    <property type="match status" value="1"/>
</dbReference>
<dbReference type="NCBIfam" id="NF001299">
    <property type="entry name" value="PRK00241.1"/>
    <property type="match status" value="1"/>
</dbReference>
<evidence type="ECO:0000256" key="9">
    <source>
        <dbReference type="ARBA" id="ARBA00023679"/>
    </source>
</evidence>
<sequence length="692" mass="74624">MRIATTSYRDGTGVPVVLLHAFPIDHRVWDNCARSLVEQADGQGFEPFPVYAPDMPGAGESPVPSPEDTGAVDADGAYGEAMDRMAEAIVDQVLRANGHERAMFVGISMGAYLALAIHRLHPDAVAGLVIVDSKAANDGPAARADRIRIARECIEGHTVGPVMHFAQPHDGDSDFKKSDLFISTFTRWINEQTPAGVAWRELMAAGRRDESDQLPALRVPAGLISGDRDPSSNPDAMRALVAPMENTHVDFTVIEDSGHFSSFEKPREVAAALLTTYRRVCDEQLRLHPQGADVREAAAPFDDGAAKAAGPDDGASDDGADDSAAAKAAASSPALGLTEGLRIISPIAMMQPLRYLPLAQDVLDDRTYDRGKPGFMDDIMHDPDTSVFLVSHGLVAVPRGARLHPRLALLPAEYVRDAVADASGALAMFMGTHTVAGRTKNYVAVDVSRVMDTVPDAAQVSADNDFGETADTGSSAADLLFAERASSRFDWCDLRDFAPNTTALDAGLATRAISLASWHASQRFCPCCASPVETVDAGWAQRCTNEADRNRMLFPRIEPAVITMIVDAHDRILLQHNATFPGTLYSVCAGFVEAGESLEHAVRRECLEETGIEVGELRYLGSQVWPFPASLMAGFVAQATTDDVHIDDIEVSDARWMSRDDLTRALANDEVTLPGKAAIARYMISQWYGKEL</sequence>
<dbReference type="InterPro" id="IPR000639">
    <property type="entry name" value="Epox_hydrolase-like"/>
</dbReference>
<evidence type="ECO:0000256" key="2">
    <source>
        <dbReference type="ARBA" id="ARBA00001947"/>
    </source>
</evidence>
<keyword evidence="5" id="KW-0479">Metal-binding</keyword>
<keyword evidence="13" id="KW-1185">Reference proteome</keyword>
<evidence type="ECO:0000256" key="4">
    <source>
        <dbReference type="ARBA" id="ARBA00012381"/>
    </source>
</evidence>
<dbReference type="InterPro" id="IPR000073">
    <property type="entry name" value="AB_hydrolase_1"/>
</dbReference>
<keyword evidence="6 12" id="KW-0378">Hydrolase</keyword>
<dbReference type="GO" id="GO:0019677">
    <property type="term" value="P:NAD+ catabolic process"/>
    <property type="evidence" value="ECO:0007669"/>
    <property type="project" value="TreeGrafter"/>
</dbReference>
<dbReference type="InterPro" id="IPR029058">
    <property type="entry name" value="AB_hydrolase_fold"/>
</dbReference>
<comment type="catalytic activity">
    <reaction evidence="9">
        <text>a 5'-end NAD(+)-phospho-ribonucleoside in mRNA + H2O = a 5'-end phospho-adenosine-phospho-ribonucleoside in mRNA + beta-nicotinamide D-ribonucleotide + 2 H(+)</text>
        <dbReference type="Rhea" id="RHEA:60876"/>
        <dbReference type="Rhea" id="RHEA-COMP:15698"/>
        <dbReference type="Rhea" id="RHEA-COMP:15719"/>
        <dbReference type="ChEBI" id="CHEBI:14649"/>
        <dbReference type="ChEBI" id="CHEBI:15377"/>
        <dbReference type="ChEBI" id="CHEBI:15378"/>
        <dbReference type="ChEBI" id="CHEBI:144029"/>
        <dbReference type="ChEBI" id="CHEBI:144051"/>
    </reaction>
    <physiologicalReaction direction="left-to-right" evidence="9">
        <dbReference type="Rhea" id="RHEA:60877"/>
    </physiologicalReaction>
</comment>
<evidence type="ECO:0000256" key="7">
    <source>
        <dbReference type="ARBA" id="ARBA00022842"/>
    </source>
</evidence>
<dbReference type="Gene3D" id="3.90.79.10">
    <property type="entry name" value="Nucleoside Triphosphate Pyrophosphohydrolase"/>
    <property type="match status" value="1"/>
</dbReference>
<dbReference type="InterPro" id="IPR000086">
    <property type="entry name" value="NUDIX_hydrolase_dom"/>
</dbReference>
<dbReference type="AlphaFoldDB" id="A0A261EZA4"/>
<evidence type="ECO:0000256" key="10">
    <source>
        <dbReference type="SAM" id="MobiDB-lite"/>
    </source>
</evidence>
<evidence type="ECO:0000313" key="12">
    <source>
        <dbReference type="EMBL" id="OZG52194.1"/>
    </source>
</evidence>